<accession>A0A5B8XRM4</accession>
<evidence type="ECO:0000313" key="1">
    <source>
        <dbReference type="EMBL" id="QED28194.1"/>
    </source>
</evidence>
<sequence length="149" mass="16743">MEAPTWVQLNEDMKTAMRAKDAEKLQTIRMLIAALKNLKIELRRDVTEEEITDLLATEVKKRRDAIRLYTEGNRPELAAKEESEIELIQTYLPKQLTDDEVAAMVDEAIAQSGAASKKDMGKVMGIVVPQTKGRFDGSKIKDIVMAKLP</sequence>
<keyword evidence="2" id="KW-1185">Reference proteome</keyword>
<organism evidence="1 2">
    <name type="scientific">Microvenator marinus</name>
    <dbReference type="NCBI Taxonomy" id="2600177"/>
    <lineage>
        <taxon>Bacteria</taxon>
        <taxon>Deltaproteobacteria</taxon>
        <taxon>Bradymonadales</taxon>
        <taxon>Microvenatoraceae</taxon>
        <taxon>Microvenator</taxon>
    </lineage>
</organism>
<evidence type="ECO:0000313" key="2">
    <source>
        <dbReference type="Proteomes" id="UP000321595"/>
    </source>
</evidence>
<dbReference type="OrthoDB" id="9788127at2"/>
<proteinExistence type="predicted"/>
<protein>
    <submittedName>
        <fullName evidence="1">GatB/YqeY domain-containing protein</fullName>
    </submittedName>
</protein>
<dbReference type="Proteomes" id="UP000321595">
    <property type="component" value="Chromosome"/>
</dbReference>
<dbReference type="InterPro" id="IPR023168">
    <property type="entry name" value="GatB_Yqey_C_2"/>
</dbReference>
<dbReference type="GO" id="GO:0016884">
    <property type="term" value="F:carbon-nitrogen ligase activity, with glutamine as amido-N-donor"/>
    <property type="evidence" value="ECO:0007669"/>
    <property type="project" value="InterPro"/>
</dbReference>
<dbReference type="InterPro" id="IPR003789">
    <property type="entry name" value="Asn/Gln_tRNA_amidoTrase-B-like"/>
</dbReference>
<dbReference type="EMBL" id="CP042467">
    <property type="protein sequence ID" value="QED28194.1"/>
    <property type="molecule type" value="Genomic_DNA"/>
</dbReference>
<gene>
    <name evidence="1" type="ORF">FRD01_13320</name>
</gene>
<dbReference type="Pfam" id="PF09424">
    <property type="entry name" value="YqeY"/>
    <property type="match status" value="1"/>
</dbReference>
<reference evidence="1 2" key="1">
    <citation type="submission" date="2019-08" db="EMBL/GenBank/DDBJ databases">
        <authorList>
            <person name="Liang Q."/>
        </authorList>
    </citation>
    <scope>NUCLEOTIDE SEQUENCE [LARGE SCALE GENOMIC DNA]</scope>
    <source>
        <strain evidence="1 2">V1718</strain>
    </source>
</reference>
<name>A0A5B8XRM4_9DELT</name>
<dbReference type="KEGG" id="bbae:FRD01_13320"/>
<dbReference type="InterPro" id="IPR042184">
    <property type="entry name" value="YqeY/Aim41_N"/>
</dbReference>
<dbReference type="AlphaFoldDB" id="A0A5B8XRM4"/>
<dbReference type="PANTHER" id="PTHR28055:SF1">
    <property type="entry name" value="ALTERED INHERITANCE OF MITOCHONDRIA PROTEIN 41, MITOCHONDRIAL"/>
    <property type="match status" value="1"/>
</dbReference>
<dbReference type="Gene3D" id="1.10.1510.10">
    <property type="entry name" value="Uncharacterised protein YqeY/AIM41 PF09424, N-terminal domain"/>
    <property type="match status" value="1"/>
</dbReference>
<dbReference type="RefSeq" id="WP_146960401.1">
    <property type="nucleotide sequence ID" value="NZ_CP042467.1"/>
</dbReference>
<dbReference type="PANTHER" id="PTHR28055">
    <property type="entry name" value="ALTERED INHERITANCE OF MITOCHONDRIA PROTEIN 41, MITOCHONDRIAL"/>
    <property type="match status" value="1"/>
</dbReference>
<dbReference type="InterPro" id="IPR019004">
    <property type="entry name" value="YqeY/Aim41"/>
</dbReference>
<dbReference type="SUPFAM" id="SSF89095">
    <property type="entry name" value="GatB/YqeY motif"/>
    <property type="match status" value="1"/>
</dbReference>
<dbReference type="Gene3D" id="1.10.10.410">
    <property type="match status" value="1"/>
</dbReference>